<accession>A0A8H4J7W8</accession>
<organism evidence="2 3">
    <name type="scientific">Botryosphaeria dothidea</name>
    <dbReference type="NCBI Taxonomy" id="55169"/>
    <lineage>
        <taxon>Eukaryota</taxon>
        <taxon>Fungi</taxon>
        <taxon>Dikarya</taxon>
        <taxon>Ascomycota</taxon>
        <taxon>Pezizomycotina</taxon>
        <taxon>Dothideomycetes</taxon>
        <taxon>Dothideomycetes incertae sedis</taxon>
        <taxon>Botryosphaeriales</taxon>
        <taxon>Botryosphaeriaceae</taxon>
        <taxon>Botryosphaeria</taxon>
    </lineage>
</organism>
<feature type="signal peptide" evidence="1">
    <location>
        <begin position="1"/>
        <end position="18"/>
    </location>
</feature>
<name>A0A8H4J7W8_9PEZI</name>
<evidence type="ECO:0000256" key="1">
    <source>
        <dbReference type="SAM" id="SignalP"/>
    </source>
</evidence>
<keyword evidence="1" id="KW-0732">Signal</keyword>
<sequence length="149" mass="16736">MKLSTLIFPAAFALTTLAAPTDLAPTTAYEVPALSPLPRDANTTALDARALYNDVWRDVKLCTLANQRGKCFAQRIKANTQCYNLPADFNDKVSSMTTSRAICFVFRNERCDMRKELPKRVEAPGVQDFKLIGLDNAASSFRCQYYNWQ</sequence>
<feature type="chain" id="PRO_5034883991" description="Beta gamma crystallin protein" evidence="1">
    <location>
        <begin position="19"/>
        <end position="149"/>
    </location>
</feature>
<comment type="caution">
    <text evidence="2">The sequence shown here is derived from an EMBL/GenBank/DDBJ whole genome shotgun (WGS) entry which is preliminary data.</text>
</comment>
<dbReference type="Proteomes" id="UP000572817">
    <property type="component" value="Unassembled WGS sequence"/>
</dbReference>
<dbReference type="EMBL" id="WWBZ02000001">
    <property type="protein sequence ID" value="KAF4314219.1"/>
    <property type="molecule type" value="Genomic_DNA"/>
</dbReference>
<evidence type="ECO:0000313" key="3">
    <source>
        <dbReference type="Proteomes" id="UP000572817"/>
    </source>
</evidence>
<evidence type="ECO:0008006" key="4">
    <source>
        <dbReference type="Google" id="ProtNLM"/>
    </source>
</evidence>
<gene>
    <name evidence="2" type="ORF">GTA08_BOTSDO00700</name>
</gene>
<keyword evidence="3" id="KW-1185">Reference proteome</keyword>
<protein>
    <recommendedName>
        <fullName evidence="4">Beta gamma crystallin protein</fullName>
    </recommendedName>
</protein>
<dbReference type="AlphaFoldDB" id="A0A8H4J7W8"/>
<proteinExistence type="predicted"/>
<evidence type="ECO:0000313" key="2">
    <source>
        <dbReference type="EMBL" id="KAF4314219.1"/>
    </source>
</evidence>
<reference evidence="2" key="1">
    <citation type="submission" date="2020-04" db="EMBL/GenBank/DDBJ databases">
        <title>Genome Assembly and Annotation of Botryosphaeria dothidea sdau 11-99, a Latent Pathogen of Apple Fruit Ring Rot in China.</title>
        <authorList>
            <person name="Yu C."/>
            <person name="Diao Y."/>
            <person name="Lu Q."/>
            <person name="Zhao J."/>
            <person name="Cui S."/>
            <person name="Peng C."/>
            <person name="He B."/>
            <person name="Liu H."/>
        </authorList>
    </citation>
    <scope>NUCLEOTIDE SEQUENCE [LARGE SCALE GENOMIC DNA]</scope>
    <source>
        <strain evidence="2">Sdau11-99</strain>
    </source>
</reference>